<feature type="transmembrane region" description="Helical" evidence="1">
    <location>
        <begin position="112"/>
        <end position="133"/>
    </location>
</feature>
<keyword evidence="1" id="KW-0812">Transmembrane</keyword>
<feature type="transmembrane region" description="Helical" evidence="1">
    <location>
        <begin position="6"/>
        <end position="26"/>
    </location>
</feature>
<evidence type="ECO:0000313" key="2">
    <source>
        <dbReference type="EMBL" id="QDV22584.1"/>
    </source>
</evidence>
<feature type="transmembrane region" description="Helical" evidence="1">
    <location>
        <begin position="38"/>
        <end position="60"/>
    </location>
</feature>
<keyword evidence="3" id="KW-1185">Reference proteome</keyword>
<organism evidence="2 3">
    <name type="scientific">Aureliella helgolandensis</name>
    <dbReference type="NCBI Taxonomy" id="2527968"/>
    <lineage>
        <taxon>Bacteria</taxon>
        <taxon>Pseudomonadati</taxon>
        <taxon>Planctomycetota</taxon>
        <taxon>Planctomycetia</taxon>
        <taxon>Pirellulales</taxon>
        <taxon>Pirellulaceae</taxon>
        <taxon>Aureliella</taxon>
    </lineage>
</organism>
<name>A0A518G1Y3_9BACT</name>
<dbReference type="Proteomes" id="UP000318017">
    <property type="component" value="Chromosome"/>
</dbReference>
<sequence>MAEFGLASFLFAYLASFAVIYSLDLGRFRGREIFACAVLIRVILLVGVLVGRSVSGWGAGGRFTTAKYTKEAKGGGWKRVAEFGLASFLFAYLASFAVIYSLDLGRFRGREIFACAVLICLILLVGVLVGRSVSGWGAGGRFTTAKYTKEAKGGGWKRVAEFGLASFLFAYLASFAVIYPGAEDGSGG</sequence>
<dbReference type="EMBL" id="CP036298">
    <property type="protein sequence ID" value="QDV22584.1"/>
    <property type="molecule type" value="Genomic_DNA"/>
</dbReference>
<keyword evidence="1" id="KW-0472">Membrane</keyword>
<feature type="transmembrane region" description="Helical" evidence="1">
    <location>
        <begin position="80"/>
        <end position="100"/>
    </location>
</feature>
<proteinExistence type="predicted"/>
<evidence type="ECO:0000313" key="3">
    <source>
        <dbReference type="Proteomes" id="UP000318017"/>
    </source>
</evidence>
<feature type="transmembrane region" description="Helical" evidence="1">
    <location>
        <begin position="162"/>
        <end position="182"/>
    </location>
</feature>
<dbReference type="AlphaFoldDB" id="A0A518G1Y3"/>
<accession>A0A518G1Y3</accession>
<dbReference type="KEGG" id="ahel:Q31a_08700"/>
<reference evidence="2 3" key="1">
    <citation type="submission" date="2019-02" db="EMBL/GenBank/DDBJ databases">
        <title>Deep-cultivation of Planctomycetes and their phenomic and genomic characterization uncovers novel biology.</title>
        <authorList>
            <person name="Wiegand S."/>
            <person name="Jogler M."/>
            <person name="Boedeker C."/>
            <person name="Pinto D."/>
            <person name="Vollmers J."/>
            <person name="Rivas-Marin E."/>
            <person name="Kohn T."/>
            <person name="Peeters S.H."/>
            <person name="Heuer A."/>
            <person name="Rast P."/>
            <person name="Oberbeckmann S."/>
            <person name="Bunk B."/>
            <person name="Jeske O."/>
            <person name="Meyerdierks A."/>
            <person name="Storesund J.E."/>
            <person name="Kallscheuer N."/>
            <person name="Luecker S."/>
            <person name="Lage O.M."/>
            <person name="Pohl T."/>
            <person name="Merkel B.J."/>
            <person name="Hornburger P."/>
            <person name="Mueller R.-W."/>
            <person name="Bruemmer F."/>
            <person name="Labrenz M."/>
            <person name="Spormann A.M."/>
            <person name="Op den Camp H."/>
            <person name="Overmann J."/>
            <person name="Amann R."/>
            <person name="Jetten M.S.M."/>
            <person name="Mascher T."/>
            <person name="Medema M.H."/>
            <person name="Devos D.P."/>
            <person name="Kaster A.-K."/>
            <person name="Ovreas L."/>
            <person name="Rohde M."/>
            <person name="Galperin M.Y."/>
            <person name="Jogler C."/>
        </authorList>
    </citation>
    <scope>NUCLEOTIDE SEQUENCE [LARGE SCALE GENOMIC DNA]</scope>
    <source>
        <strain evidence="2 3">Q31a</strain>
    </source>
</reference>
<keyword evidence="1" id="KW-1133">Transmembrane helix</keyword>
<gene>
    <name evidence="2" type="ORF">Q31a_08700</name>
</gene>
<evidence type="ECO:0000256" key="1">
    <source>
        <dbReference type="SAM" id="Phobius"/>
    </source>
</evidence>
<protein>
    <submittedName>
        <fullName evidence="2">Uncharacterized protein</fullName>
    </submittedName>
</protein>